<dbReference type="Proteomes" id="UP000777784">
    <property type="component" value="Unassembled WGS sequence"/>
</dbReference>
<dbReference type="AlphaFoldDB" id="A0A948RU33"/>
<evidence type="ECO:0000256" key="1">
    <source>
        <dbReference type="SAM" id="SignalP"/>
    </source>
</evidence>
<evidence type="ECO:0000313" key="3">
    <source>
        <dbReference type="Proteomes" id="UP000777784"/>
    </source>
</evidence>
<feature type="signal peptide" evidence="1">
    <location>
        <begin position="1"/>
        <end position="22"/>
    </location>
</feature>
<feature type="chain" id="PRO_5038017909" evidence="1">
    <location>
        <begin position="23"/>
        <end position="261"/>
    </location>
</feature>
<protein>
    <submittedName>
        <fullName evidence="2">Uncharacterized protein</fullName>
    </submittedName>
</protein>
<keyword evidence="1" id="KW-0732">Signal</keyword>
<dbReference type="EMBL" id="JAHJDP010000012">
    <property type="protein sequence ID" value="MBU2689729.1"/>
    <property type="molecule type" value="Genomic_DNA"/>
</dbReference>
<name>A0A948RU33_UNCEI</name>
<evidence type="ECO:0000313" key="2">
    <source>
        <dbReference type="EMBL" id="MBU2689729.1"/>
    </source>
</evidence>
<proteinExistence type="predicted"/>
<gene>
    <name evidence="2" type="ORF">KJ970_02300</name>
</gene>
<accession>A0A948RU33</accession>
<comment type="caution">
    <text evidence="2">The sequence shown here is derived from an EMBL/GenBank/DDBJ whole genome shotgun (WGS) entry which is preliminary data.</text>
</comment>
<reference evidence="2" key="1">
    <citation type="submission" date="2021-05" db="EMBL/GenBank/DDBJ databases">
        <title>Energy efficiency and biological interactions define the core microbiome of deep oligotrophic groundwater.</title>
        <authorList>
            <person name="Mehrshad M."/>
            <person name="Lopez-Fernandez M."/>
            <person name="Bell E."/>
            <person name="Bernier-Latmani R."/>
            <person name="Bertilsson S."/>
            <person name="Dopson M."/>
        </authorList>
    </citation>
    <scope>NUCLEOTIDE SEQUENCE</scope>
    <source>
        <strain evidence="2">Modern_marine.mb.64</strain>
    </source>
</reference>
<sequence length="261" mass="27671">MRRILLVSFVAVLLTLPSLILAGPNEGVYLAVHGNVDGIETNGDIFGSITIPANAADFSPTATPDAGGVEWFQLIVVSPPENTPNFNTIVFGIPTAYQNITSIDFWGPIAPGGAAIPLPIYTSGWPNGPGTRGAAVSWAPGCFYEHLQPVFYFGCYSYNAGYVALGAHPVQGGVVVDCGSNPQTDTFTSYPVFSVGGTAYGPCCVPVMEEGDPNCLILTMEDCTLADGSFLNGQWVTCKNPDPCYVPVQQTTWGSIKRTYQ</sequence>
<organism evidence="2 3">
    <name type="scientific">Eiseniibacteriota bacterium</name>
    <dbReference type="NCBI Taxonomy" id="2212470"/>
    <lineage>
        <taxon>Bacteria</taxon>
        <taxon>Candidatus Eiseniibacteriota</taxon>
    </lineage>
</organism>